<dbReference type="Pfam" id="PF13302">
    <property type="entry name" value="Acetyltransf_3"/>
    <property type="match status" value="1"/>
</dbReference>
<reference evidence="6 7" key="1">
    <citation type="journal article" date="2014" name="Nat. Commun.">
        <title>Klebsormidium flaccidum genome reveals primary factors for plant terrestrial adaptation.</title>
        <authorList>
            <person name="Hori K."/>
            <person name="Maruyama F."/>
            <person name="Fujisawa T."/>
            <person name="Togashi T."/>
            <person name="Yamamoto N."/>
            <person name="Seo M."/>
            <person name="Sato S."/>
            <person name="Yamada T."/>
            <person name="Mori H."/>
            <person name="Tajima N."/>
            <person name="Moriyama T."/>
            <person name="Ikeuchi M."/>
            <person name="Watanabe M."/>
            <person name="Wada H."/>
            <person name="Kobayashi K."/>
            <person name="Saito M."/>
            <person name="Masuda T."/>
            <person name="Sasaki-Sekimoto Y."/>
            <person name="Mashiguchi K."/>
            <person name="Awai K."/>
            <person name="Shimojima M."/>
            <person name="Masuda S."/>
            <person name="Iwai M."/>
            <person name="Nobusawa T."/>
            <person name="Narise T."/>
            <person name="Kondo S."/>
            <person name="Saito H."/>
            <person name="Sato R."/>
            <person name="Murakawa M."/>
            <person name="Ihara Y."/>
            <person name="Oshima-Yamada Y."/>
            <person name="Ohtaka K."/>
            <person name="Satoh M."/>
            <person name="Sonobe K."/>
            <person name="Ishii M."/>
            <person name="Ohtani R."/>
            <person name="Kanamori-Sato M."/>
            <person name="Honoki R."/>
            <person name="Miyazaki D."/>
            <person name="Mochizuki H."/>
            <person name="Umetsu J."/>
            <person name="Higashi K."/>
            <person name="Shibata D."/>
            <person name="Kamiya Y."/>
            <person name="Sato N."/>
            <person name="Nakamura Y."/>
            <person name="Tabata S."/>
            <person name="Ida S."/>
            <person name="Kurokawa K."/>
            <person name="Ohta H."/>
        </authorList>
    </citation>
    <scope>NUCLEOTIDE SEQUENCE [LARGE SCALE GENOMIC DNA]</scope>
    <source>
        <strain evidence="6 7">NIES-2285</strain>
    </source>
</reference>
<dbReference type="GO" id="GO:0008080">
    <property type="term" value="F:N-acetyltransferase activity"/>
    <property type="evidence" value="ECO:0007669"/>
    <property type="project" value="InterPro"/>
</dbReference>
<keyword evidence="7" id="KW-1185">Reference proteome</keyword>
<dbReference type="Gene3D" id="3.40.630.30">
    <property type="match status" value="1"/>
</dbReference>
<evidence type="ECO:0000256" key="4">
    <source>
        <dbReference type="SAM" id="MobiDB-lite"/>
    </source>
</evidence>
<keyword evidence="3 6" id="KW-0012">Acyltransferase</keyword>
<sequence>MQDPYLQEATASEPLTEDEEYEMQKSWAEDPKKCTFIVLDAEVVGYRRPATCLDAMAGDVNLFLNDPDDASTAEIEVMIAEEKCRRKGLAREALRLLMLYAVRTLRLRRFVAKIGEGNVASLKLFQYLGYVEVSRSQAFREITLEYRVGQEEEKLLASQTTGMQTSMYD</sequence>
<gene>
    <name evidence="6" type="ORF">KFL_007210050</name>
</gene>
<evidence type="ECO:0000256" key="1">
    <source>
        <dbReference type="ARBA" id="ARBA00009342"/>
    </source>
</evidence>
<dbReference type="Proteomes" id="UP000054558">
    <property type="component" value="Unassembled WGS sequence"/>
</dbReference>
<dbReference type="EMBL" id="DF237670">
    <property type="protein sequence ID" value="GAQ91060.1"/>
    <property type="molecule type" value="Genomic_DNA"/>
</dbReference>
<evidence type="ECO:0000313" key="7">
    <source>
        <dbReference type="Proteomes" id="UP000054558"/>
    </source>
</evidence>
<dbReference type="STRING" id="105231.A0A1Y1IJL2"/>
<name>A0A1Y1IJL2_KLENI</name>
<accession>A0A1Y1IJL2</accession>
<dbReference type="AlphaFoldDB" id="A0A1Y1IJL2"/>
<feature type="domain" description="N-acetyltransferase" evidence="5">
    <location>
        <begin position="1"/>
        <end position="157"/>
    </location>
</feature>
<evidence type="ECO:0000256" key="2">
    <source>
        <dbReference type="ARBA" id="ARBA00022679"/>
    </source>
</evidence>
<dbReference type="OrthoDB" id="5043642at2759"/>
<evidence type="ECO:0000313" key="6">
    <source>
        <dbReference type="EMBL" id="GAQ91060.1"/>
    </source>
</evidence>
<evidence type="ECO:0000259" key="5">
    <source>
        <dbReference type="PROSITE" id="PS51186"/>
    </source>
</evidence>
<dbReference type="OMA" id="VPYMSGH"/>
<dbReference type="PROSITE" id="PS51186">
    <property type="entry name" value="GNAT"/>
    <property type="match status" value="1"/>
</dbReference>
<keyword evidence="2 6" id="KW-0808">Transferase</keyword>
<comment type="similarity">
    <text evidence="1">Belongs to the acetyltransferase family. GNAT subfamily.</text>
</comment>
<dbReference type="PANTHER" id="PTHR13256:SF16">
    <property type="entry name" value="ALPHA_BETA-TUBULIN-N-ACETYLTRANSFERASE 9"/>
    <property type="match status" value="1"/>
</dbReference>
<dbReference type="InterPro" id="IPR000182">
    <property type="entry name" value="GNAT_dom"/>
</dbReference>
<organism evidence="6 7">
    <name type="scientific">Klebsormidium nitens</name>
    <name type="common">Green alga</name>
    <name type="synonym">Ulothrix nitens</name>
    <dbReference type="NCBI Taxonomy" id="105231"/>
    <lineage>
        <taxon>Eukaryota</taxon>
        <taxon>Viridiplantae</taxon>
        <taxon>Streptophyta</taxon>
        <taxon>Klebsormidiophyceae</taxon>
        <taxon>Klebsormidiales</taxon>
        <taxon>Klebsormidiaceae</taxon>
        <taxon>Klebsormidium</taxon>
    </lineage>
</organism>
<evidence type="ECO:0000256" key="3">
    <source>
        <dbReference type="ARBA" id="ARBA00023315"/>
    </source>
</evidence>
<dbReference type="InterPro" id="IPR039135">
    <property type="entry name" value="NAT9-like"/>
</dbReference>
<dbReference type="InterPro" id="IPR016181">
    <property type="entry name" value="Acyl_CoA_acyltransferase"/>
</dbReference>
<proteinExistence type="inferred from homology"/>
<protein>
    <submittedName>
        <fullName evidence="6">Acyl-CoA N-acyltransferase domain-containing protein</fullName>
    </submittedName>
</protein>
<dbReference type="PANTHER" id="PTHR13256">
    <property type="entry name" value="N-ACETYLTRANSFERASE 9"/>
    <property type="match status" value="1"/>
</dbReference>
<feature type="region of interest" description="Disordered" evidence="4">
    <location>
        <begin position="1"/>
        <end position="24"/>
    </location>
</feature>
<dbReference type="SUPFAM" id="SSF55729">
    <property type="entry name" value="Acyl-CoA N-acyltransferases (Nat)"/>
    <property type="match status" value="1"/>
</dbReference>